<keyword evidence="1" id="KW-0732">Signal</keyword>
<dbReference type="Proteomes" id="UP001596114">
    <property type="component" value="Unassembled WGS sequence"/>
</dbReference>
<comment type="caution">
    <text evidence="2">The sequence shown here is derived from an EMBL/GenBank/DDBJ whole genome shotgun (WGS) entry which is preliminary data.</text>
</comment>
<evidence type="ECO:0000313" key="3">
    <source>
        <dbReference type="Proteomes" id="UP001596114"/>
    </source>
</evidence>
<accession>A0ABW0QLL5</accession>
<keyword evidence="3" id="KW-1185">Reference proteome</keyword>
<gene>
    <name evidence="2" type="ORF">ACFPPA_07940</name>
</gene>
<evidence type="ECO:0000256" key="1">
    <source>
        <dbReference type="SAM" id="SignalP"/>
    </source>
</evidence>
<feature type="chain" id="PRO_5047382402" description="DUF2884 domain-containing protein" evidence="1">
    <location>
        <begin position="18"/>
        <end position="195"/>
    </location>
</feature>
<feature type="signal peptide" evidence="1">
    <location>
        <begin position="1"/>
        <end position="17"/>
    </location>
</feature>
<sequence>MSPRHLFFALLATGLLAGCGNGSDMSDFGGTSIANGGIRVKHGVAILHVNGAPNAVISADGELSIDGKPVATTPAQQALLKRYAQSALAVREHGIATGKAGAAVAGAAIQGVVASIASGDSNQIDKHVDAKAKQVEEQANNICLDIVQIKTAQDALAVQLPAFKPYAGILAADDGEDCHKHDRVVTRAADDGPQP</sequence>
<dbReference type="PROSITE" id="PS51257">
    <property type="entry name" value="PROKAR_LIPOPROTEIN"/>
    <property type="match status" value="1"/>
</dbReference>
<evidence type="ECO:0000313" key="2">
    <source>
        <dbReference type="EMBL" id="MFC5525673.1"/>
    </source>
</evidence>
<name>A0ABW0QLL5_9GAMM</name>
<reference evidence="3" key="1">
    <citation type="journal article" date="2019" name="Int. J. Syst. Evol. Microbiol.">
        <title>The Global Catalogue of Microorganisms (GCM) 10K type strain sequencing project: providing services to taxonomists for standard genome sequencing and annotation.</title>
        <authorList>
            <consortium name="The Broad Institute Genomics Platform"/>
            <consortium name="The Broad Institute Genome Sequencing Center for Infectious Disease"/>
            <person name="Wu L."/>
            <person name="Ma J."/>
        </authorList>
    </citation>
    <scope>NUCLEOTIDE SEQUENCE [LARGE SCALE GENOMIC DNA]</scope>
    <source>
        <strain evidence="3">CGMCC 1.16619</strain>
    </source>
</reference>
<evidence type="ECO:0008006" key="4">
    <source>
        <dbReference type="Google" id="ProtNLM"/>
    </source>
</evidence>
<dbReference type="EMBL" id="JBHSNF010000001">
    <property type="protein sequence ID" value="MFC5525673.1"/>
    <property type="molecule type" value="Genomic_DNA"/>
</dbReference>
<proteinExistence type="predicted"/>
<dbReference type="RefSeq" id="WP_377318981.1">
    <property type="nucleotide sequence ID" value="NZ_JBHSNF010000001.1"/>
</dbReference>
<organism evidence="2 3">
    <name type="scientific">Rhodanobacter ginsengisoli</name>
    <dbReference type="NCBI Taxonomy" id="418646"/>
    <lineage>
        <taxon>Bacteria</taxon>
        <taxon>Pseudomonadati</taxon>
        <taxon>Pseudomonadota</taxon>
        <taxon>Gammaproteobacteria</taxon>
        <taxon>Lysobacterales</taxon>
        <taxon>Rhodanobacteraceae</taxon>
        <taxon>Rhodanobacter</taxon>
    </lineage>
</organism>
<protein>
    <recommendedName>
        <fullName evidence="4">DUF2884 domain-containing protein</fullName>
    </recommendedName>
</protein>